<feature type="compositionally biased region" description="Polar residues" evidence="2">
    <location>
        <begin position="480"/>
        <end position="493"/>
    </location>
</feature>
<protein>
    <recommendedName>
        <fullName evidence="3">Knl1 C-terminal RWD domain-containing protein</fullName>
    </recommendedName>
</protein>
<feature type="region of interest" description="Disordered" evidence="2">
    <location>
        <begin position="855"/>
        <end position="875"/>
    </location>
</feature>
<name>A0AAV6RWA7_SOLSE</name>
<dbReference type="PANTHER" id="PTHR16520">
    <property type="entry name" value="KINETOCHORE SCAFFOLD 1"/>
    <property type="match status" value="1"/>
</dbReference>
<organism evidence="4 5">
    <name type="scientific">Solea senegalensis</name>
    <name type="common">Senegalese sole</name>
    <dbReference type="NCBI Taxonomy" id="28829"/>
    <lineage>
        <taxon>Eukaryota</taxon>
        <taxon>Metazoa</taxon>
        <taxon>Chordata</taxon>
        <taxon>Craniata</taxon>
        <taxon>Vertebrata</taxon>
        <taxon>Euteleostomi</taxon>
        <taxon>Actinopterygii</taxon>
        <taxon>Neopterygii</taxon>
        <taxon>Teleostei</taxon>
        <taxon>Neoteleostei</taxon>
        <taxon>Acanthomorphata</taxon>
        <taxon>Carangaria</taxon>
        <taxon>Pleuronectiformes</taxon>
        <taxon>Pleuronectoidei</taxon>
        <taxon>Soleidae</taxon>
        <taxon>Solea</taxon>
    </lineage>
</organism>
<feature type="region of interest" description="Disordered" evidence="2">
    <location>
        <begin position="1571"/>
        <end position="1622"/>
    </location>
</feature>
<reference evidence="4 5" key="1">
    <citation type="journal article" date="2021" name="Sci. Rep.">
        <title>Chromosome anchoring in Senegalese sole (Solea senegalensis) reveals sex-associated markers and genome rearrangements in flatfish.</title>
        <authorList>
            <person name="Guerrero-Cozar I."/>
            <person name="Gomez-Garrido J."/>
            <person name="Berbel C."/>
            <person name="Martinez-Blanch J.F."/>
            <person name="Alioto T."/>
            <person name="Claros M.G."/>
            <person name="Gagnaire P.A."/>
            <person name="Manchado M."/>
        </authorList>
    </citation>
    <scope>NUCLEOTIDE SEQUENCE [LARGE SCALE GENOMIC DNA]</scope>
    <source>
        <strain evidence="4">Sse05_10M</strain>
    </source>
</reference>
<dbReference type="CDD" id="cd21853">
    <property type="entry name" value="KNL1_NTD"/>
    <property type="match status" value="1"/>
</dbReference>
<feature type="compositionally biased region" description="Polar residues" evidence="2">
    <location>
        <begin position="1473"/>
        <end position="1488"/>
    </location>
</feature>
<feature type="region of interest" description="Disordered" evidence="2">
    <location>
        <begin position="1175"/>
        <end position="1197"/>
    </location>
</feature>
<dbReference type="InterPro" id="IPR037388">
    <property type="entry name" value="Blinkin"/>
</dbReference>
<dbReference type="PANTHER" id="PTHR16520:SF3">
    <property type="entry name" value="KINETOCHORE SCAFFOLD 1"/>
    <property type="match status" value="1"/>
</dbReference>
<evidence type="ECO:0000259" key="3">
    <source>
        <dbReference type="Pfam" id="PF18210"/>
    </source>
</evidence>
<feature type="compositionally biased region" description="Polar residues" evidence="2">
    <location>
        <begin position="1300"/>
        <end position="1310"/>
    </location>
</feature>
<comment type="caution">
    <text evidence="4">The sequence shown here is derived from an EMBL/GenBank/DDBJ whole genome shotgun (WGS) entry which is preliminary data.</text>
</comment>
<dbReference type="Proteomes" id="UP000693946">
    <property type="component" value="Linkage Group LG17"/>
</dbReference>
<dbReference type="InterPro" id="IPR043651">
    <property type="entry name" value="KNL1_MELT_rpt"/>
</dbReference>
<feature type="compositionally biased region" description="Low complexity" evidence="2">
    <location>
        <begin position="1605"/>
        <end position="1622"/>
    </location>
</feature>
<gene>
    <name evidence="4" type="ORF">JOB18_020445</name>
</gene>
<sequence>MERICFKKYNKLKMEPQELAKNDETSGFSRRRISILKAPRKSTAFPDPEQQTNLEECAKPVEKRPSRRVSFAPANDVLLFSKDVKNASPTRSPLQELMIATGATTQNRFPGAEDGSQAMETLLNAPLHGLQQQDKVRFDTVEGFGEKTVVFSSDDAFMDMTHSQTINFASYGEFLADDALPSGGEKMVMFAADDASMDMTLSHTVNLMNGTVSLPRHMDLNVQKRNVPSTLPSFDPGFEDFLASLSKSGGPSSSAAVESTCSLAHIKEKKADVDKENRLPASVPSVMEKSLNASRKTGQASYESVLCPDDNVSMNLTEVQTGRILGFTGTDDPFQCLFPTEDMYVHTDRRVSQMTAMTKTSSDPKAVATTDTRVQKILIEDGKGKMSDAASLKNHSLNASHQRHKANFFAREEKTIMFSADDEFMDMTQSHTINISRGSLAPQKASADGLDSGFKNSLSGLSKPTGLSMNPMIKRAVPSTAPSFKETSNTNNRFSHHKTPRADVGKANRLVDTSRSCSSARSAVSPEKDMGMDITESQTGRIIEMADSDDPFNFLFPTQDMYSQSESLKKAELTSGQKNSEARRSSHNNNNNNTGVETSLKHSLKTKQQRLQFDADNVYNHKAADDTCMDVTRSHTVHIGSDLNMPSNQNFLPCKDKTVMFNVHDAGMDMTQCLTVNIANSLGLDPVLPPAKDRTIRFDVHDAGMDMTNCLTVNIANSLGSDPVLSPKDKTMRFDVHNAGMDMTQCLTVNIANNLGPDSLNPSLKKQELDQALATSDKTMRFDVHDAGMDMTKCLTVNIANNLGSDSVLSPLNKQEVDPVLPPTKDKTVRFDVHDAGMDMTQCLTVNIANSLGSDTLNPPMKKRDVDPVLPPPKDKTIRFDVHDAGMDMTKCLTVNIANSLGSDPVLAPQKDKTMRFDVQDAGMDMTQCLTVNIANSLGSDTLNPPMKKRDVDPVLPPPKDKTIRFDVHDAGMDMTKCLTVNIANNLGSDPDLSPMKKREVCLSKGRSSSAHVWDPEFNSVLTEVKSVDLVGTKLTSTAAPSFHIGDSSTICPDDDVNMDMTEFQTDQIVGIAYTDVPSQCLLPTHDVYPLRGDLKKGEMTSQLQISEEPRSCAKVKIDAEDNYNKETAWSSRDDAATMGTHGPSVNISHKLDLFLPNQGLNFTFSHRNMDLSLPEKTTQRSKSMSARDLDSGFKNSLSRTSGSWANPLKRVTPALQGPLEGVGMQMQKLDEDALNVAQGFVPTDVEKSPNKTMTDCPEVDVSMDMTEGHTGHVFGHTHADDVSLSLAQGPDPSCDLEKQTNATSQQSSEAVESCNFPECIDSNEMTKKESKARNEPTSSSSQEMKGLPPAAVDQVADALYSRRSRRMSLADLQSKARRLSHIINSAPDTLTAESCITPLPQLDHDLDKTSENKSKIAVEPELEMALENPQDIAQGQGHNQAGEVSAATTPFNLKTKLMSRISMGGFKPKLPQRSSANNPKKVNSSVESTRTMAVNVTGQLRNLDNDVRDIFDEELGICEDMSEILDVRSPQKTADKERDFNIDELIEEDIFKEDIIGAVQGVKRPMHIDENNVAGQKRRKASTQSSHDATDMELQSHIVEGDGNTTAAPNTTTQTTDCSSSSHTASIRCEATFESTFKQSLFESQLEDYTCDAQKKLDNGSITVLEFFKLFNIDFVIHNPRQSILPGKLLSDTEHTPIDLLKDRHISRPKQMAYEMDVLNLTEKVEGLKVRMRDLDKPLKMVNKALWEEMRNSSEKELKSFGATLKVRNNFFRKMSKAKSHEMKEVLYSNLVQTNLEEQQRLRETIAQADEMIKSLDDCICELESELVTVEDKGLLDKPSLKSQQEEMKKLTQALADNEREMTELELQKQQNSSKLKRMRAETSNLENHVSVLHLINEWKFGEKKDNCTVYTFLHDTMQLQLVYEKSTEGACGGGDDDDDQSEGKITEINFKLQLDDEKSQCHARLVHTLVSQYIQSQPCWVEKYPSRRHVPELLHDVSLVVSRCRLLGEELRLLKMWGGLKLGILDISCSDTQVLIVFSSLKTCTKFEVIFSVSLINEHCVIQVESCKSMIGNTEIQQIKEIVASFSPARNVLTKIVKKIHEHLLR</sequence>
<feature type="region of interest" description="Disordered" evidence="2">
    <location>
        <begin position="941"/>
        <end position="961"/>
    </location>
</feature>
<evidence type="ECO:0000256" key="2">
    <source>
        <dbReference type="SAM" id="MobiDB-lite"/>
    </source>
</evidence>
<dbReference type="GO" id="GO:0051301">
    <property type="term" value="P:cell division"/>
    <property type="evidence" value="ECO:0007669"/>
    <property type="project" value="InterPro"/>
</dbReference>
<feature type="region of interest" description="Disordered" evidence="2">
    <location>
        <begin position="565"/>
        <end position="607"/>
    </location>
</feature>
<dbReference type="InterPro" id="IPR040850">
    <property type="entry name" value="Knl1_RWD_C"/>
</dbReference>
<feature type="region of interest" description="Disordered" evidence="2">
    <location>
        <begin position="1326"/>
        <end position="1351"/>
    </location>
</feature>
<evidence type="ECO:0000313" key="5">
    <source>
        <dbReference type="Proteomes" id="UP000693946"/>
    </source>
</evidence>
<accession>A0AAV6RWA7</accession>
<evidence type="ECO:0000313" key="4">
    <source>
        <dbReference type="EMBL" id="KAG7508662.1"/>
    </source>
</evidence>
<feature type="compositionally biased region" description="Basic and acidic residues" evidence="2">
    <location>
        <begin position="948"/>
        <end position="961"/>
    </location>
</feature>
<dbReference type="Pfam" id="PF18210">
    <property type="entry name" value="Knl1_RWD_C"/>
    <property type="match status" value="1"/>
</dbReference>
<feature type="region of interest" description="Disordered" evidence="2">
    <location>
        <begin position="1287"/>
        <end position="1310"/>
    </location>
</feature>
<dbReference type="Pfam" id="PF19221">
    <property type="entry name" value="MELT"/>
    <property type="match status" value="12"/>
</dbReference>
<keyword evidence="5" id="KW-1185">Reference proteome</keyword>
<dbReference type="EMBL" id="JAGKHQ010000009">
    <property type="protein sequence ID" value="KAG7508662.1"/>
    <property type="molecule type" value="Genomic_DNA"/>
</dbReference>
<evidence type="ECO:0000256" key="1">
    <source>
        <dbReference type="SAM" id="Coils"/>
    </source>
</evidence>
<dbReference type="GO" id="GO:0008608">
    <property type="term" value="P:attachment of spindle microtubules to kinetochore"/>
    <property type="evidence" value="ECO:0007669"/>
    <property type="project" value="InterPro"/>
</dbReference>
<feature type="region of interest" description="Disordered" evidence="2">
    <location>
        <begin position="478"/>
        <end position="503"/>
    </location>
</feature>
<dbReference type="GO" id="GO:0005634">
    <property type="term" value="C:nucleus"/>
    <property type="evidence" value="ECO:0007669"/>
    <property type="project" value="TreeGrafter"/>
</dbReference>
<dbReference type="GO" id="GO:0034501">
    <property type="term" value="P:protein localization to kinetochore"/>
    <property type="evidence" value="ECO:0007669"/>
    <property type="project" value="InterPro"/>
</dbReference>
<feature type="coiled-coil region" evidence="1">
    <location>
        <begin position="1842"/>
        <end position="1883"/>
    </location>
</feature>
<feature type="domain" description="Knl1 C-terminal RWD" evidence="3">
    <location>
        <begin position="1851"/>
        <end position="2010"/>
    </location>
</feature>
<dbReference type="CDD" id="cd22817">
    <property type="entry name" value="DRWD-N_Knl1"/>
    <property type="match status" value="1"/>
</dbReference>
<proteinExistence type="predicted"/>
<feature type="region of interest" description="Disordered" evidence="2">
    <location>
        <begin position="1467"/>
        <end position="1488"/>
    </location>
</feature>
<feature type="compositionally biased region" description="Basic and acidic residues" evidence="2">
    <location>
        <begin position="862"/>
        <end position="875"/>
    </location>
</feature>
<keyword evidence="1" id="KW-0175">Coiled coil</keyword>
<feature type="compositionally biased region" description="Basic and acidic residues" evidence="2">
    <location>
        <begin position="1326"/>
        <end position="1335"/>
    </location>
</feature>